<dbReference type="AlphaFoldDB" id="K3X821"/>
<proteinExistence type="predicted"/>
<reference evidence="4" key="3">
    <citation type="submission" date="2015-02" db="UniProtKB">
        <authorList>
            <consortium name="EnsemblProtists"/>
        </authorList>
    </citation>
    <scope>IDENTIFICATION</scope>
    <source>
        <strain evidence="4">DAOM BR144</strain>
    </source>
</reference>
<comment type="subcellular location">
    <subcellularLocation>
        <location evidence="1">Nucleus</location>
    </subcellularLocation>
</comment>
<dbReference type="Pfam" id="PF22934">
    <property type="entry name" value="SPRTN_ZBD"/>
    <property type="match status" value="1"/>
</dbReference>
<keyword evidence="5" id="KW-1185">Reference proteome</keyword>
<dbReference type="Proteomes" id="UP000019132">
    <property type="component" value="Unassembled WGS sequence"/>
</dbReference>
<evidence type="ECO:0000313" key="4">
    <source>
        <dbReference type="EnsemblProtists" id="PYU1_T013370"/>
    </source>
</evidence>
<dbReference type="EnsemblProtists" id="PYU1_T013370">
    <property type="protein sequence ID" value="PYU1_T013370"/>
    <property type="gene ID" value="PYU1_G013341"/>
</dbReference>
<dbReference type="InParanoid" id="K3X821"/>
<dbReference type="GO" id="GO:0031593">
    <property type="term" value="F:polyubiquitin modification-dependent protein binding"/>
    <property type="evidence" value="ECO:0007669"/>
    <property type="project" value="TreeGrafter"/>
</dbReference>
<dbReference type="STRING" id="431595.K3X821"/>
<evidence type="ECO:0000259" key="3">
    <source>
        <dbReference type="SMART" id="SM00731"/>
    </source>
</evidence>
<dbReference type="InterPro" id="IPR055220">
    <property type="entry name" value="SPRTN_ZBD"/>
</dbReference>
<dbReference type="VEuPathDB" id="FungiDB:PYU1_G013341"/>
<dbReference type="SMART" id="SM00731">
    <property type="entry name" value="SprT"/>
    <property type="match status" value="1"/>
</dbReference>
<feature type="domain" description="SprT-like" evidence="3">
    <location>
        <begin position="31"/>
        <end position="195"/>
    </location>
</feature>
<protein>
    <recommendedName>
        <fullName evidence="3">SprT-like domain-containing protein</fullName>
    </recommendedName>
</protein>
<dbReference type="HOGENOM" id="CLU_083493_2_0_1"/>
<keyword evidence="2" id="KW-0539">Nucleus</keyword>
<dbReference type="PANTHER" id="PTHR21220">
    <property type="entry name" value="DNA-DEPENDENT METALLOPROTEASE SPRTN"/>
    <property type="match status" value="1"/>
</dbReference>
<evidence type="ECO:0000256" key="1">
    <source>
        <dbReference type="ARBA" id="ARBA00004123"/>
    </source>
</evidence>
<dbReference type="Pfam" id="PF10263">
    <property type="entry name" value="SprT-like"/>
    <property type="match status" value="1"/>
</dbReference>
<dbReference type="GO" id="GO:0005634">
    <property type="term" value="C:nucleus"/>
    <property type="evidence" value="ECO:0007669"/>
    <property type="project" value="UniProtKB-SubCell"/>
</dbReference>
<evidence type="ECO:0000313" key="5">
    <source>
        <dbReference type="Proteomes" id="UP000019132"/>
    </source>
</evidence>
<dbReference type="GO" id="GO:0003697">
    <property type="term" value="F:single-stranded DNA binding"/>
    <property type="evidence" value="ECO:0007669"/>
    <property type="project" value="InterPro"/>
</dbReference>
<dbReference type="eggNOG" id="KOG3931">
    <property type="taxonomic scope" value="Eukaryota"/>
</dbReference>
<dbReference type="InterPro" id="IPR006640">
    <property type="entry name" value="SprT-like_domain"/>
</dbReference>
<dbReference type="InterPro" id="IPR044245">
    <property type="entry name" value="Spartan"/>
</dbReference>
<sequence>MATKVAATARLRYEQKYDLLSPEYEVLDPNPDLHTLFAEYNTLFFYGKLAGCEVKWSNRMTLCFQPRSGFCSIRLSEPLLKLRPRGDMINTLLHEMIHAYVFVFSPVKDHDDHGAVFQSHMHRINQVAGTKITVFHTFHDEVDSYRQHWWKCDGPCQRAPPYYGVVKRAMNRPPAPTDNWWEDHQRKLTVNLKRNNLMSERPNQEL</sequence>
<evidence type="ECO:0000256" key="2">
    <source>
        <dbReference type="ARBA" id="ARBA00023242"/>
    </source>
</evidence>
<dbReference type="PANTHER" id="PTHR21220:SF0">
    <property type="entry name" value="DNA-DEPENDENT METALLOPROTEASE SPRTN"/>
    <property type="match status" value="1"/>
</dbReference>
<dbReference type="GO" id="GO:0006974">
    <property type="term" value="P:DNA damage response"/>
    <property type="evidence" value="ECO:0007669"/>
    <property type="project" value="InterPro"/>
</dbReference>
<name>K3X821_GLOUD</name>
<dbReference type="EMBL" id="GL376609">
    <property type="status" value="NOT_ANNOTATED_CDS"/>
    <property type="molecule type" value="Genomic_DNA"/>
</dbReference>
<reference evidence="5" key="2">
    <citation type="submission" date="2010-04" db="EMBL/GenBank/DDBJ databases">
        <authorList>
            <person name="Buell R."/>
            <person name="Hamilton J."/>
            <person name="Hostetler J."/>
        </authorList>
    </citation>
    <scope>NUCLEOTIDE SEQUENCE [LARGE SCALE GENOMIC DNA]</scope>
    <source>
        <strain evidence="5">DAOM:BR144</strain>
    </source>
</reference>
<organism evidence="4 5">
    <name type="scientific">Globisporangium ultimum (strain ATCC 200006 / CBS 805.95 / DAOM BR144)</name>
    <name type="common">Pythium ultimum</name>
    <dbReference type="NCBI Taxonomy" id="431595"/>
    <lineage>
        <taxon>Eukaryota</taxon>
        <taxon>Sar</taxon>
        <taxon>Stramenopiles</taxon>
        <taxon>Oomycota</taxon>
        <taxon>Peronosporomycetes</taxon>
        <taxon>Pythiales</taxon>
        <taxon>Pythiaceae</taxon>
        <taxon>Globisporangium</taxon>
    </lineage>
</organism>
<dbReference type="OMA" id="IWRCNGP"/>
<dbReference type="GO" id="GO:0004222">
    <property type="term" value="F:metalloendopeptidase activity"/>
    <property type="evidence" value="ECO:0007669"/>
    <property type="project" value="InterPro"/>
</dbReference>
<reference evidence="5" key="1">
    <citation type="journal article" date="2010" name="Genome Biol.">
        <title>Genome sequence of the necrotrophic plant pathogen Pythium ultimum reveals original pathogenicity mechanisms and effector repertoire.</title>
        <authorList>
            <person name="Levesque C.A."/>
            <person name="Brouwer H."/>
            <person name="Cano L."/>
            <person name="Hamilton J.P."/>
            <person name="Holt C."/>
            <person name="Huitema E."/>
            <person name="Raffaele S."/>
            <person name="Robideau G.P."/>
            <person name="Thines M."/>
            <person name="Win J."/>
            <person name="Zerillo M.M."/>
            <person name="Beakes G.W."/>
            <person name="Boore J.L."/>
            <person name="Busam D."/>
            <person name="Dumas B."/>
            <person name="Ferriera S."/>
            <person name="Fuerstenberg S.I."/>
            <person name="Gachon C.M."/>
            <person name="Gaulin E."/>
            <person name="Govers F."/>
            <person name="Grenville-Briggs L."/>
            <person name="Horner N."/>
            <person name="Hostetler J."/>
            <person name="Jiang R.H."/>
            <person name="Johnson J."/>
            <person name="Krajaejun T."/>
            <person name="Lin H."/>
            <person name="Meijer H.J."/>
            <person name="Moore B."/>
            <person name="Morris P."/>
            <person name="Phuntmart V."/>
            <person name="Puiu D."/>
            <person name="Shetty J."/>
            <person name="Stajich J.E."/>
            <person name="Tripathy S."/>
            <person name="Wawra S."/>
            <person name="van West P."/>
            <person name="Whitty B.R."/>
            <person name="Coutinho P.M."/>
            <person name="Henrissat B."/>
            <person name="Martin F."/>
            <person name="Thomas P.D."/>
            <person name="Tyler B.M."/>
            <person name="De Vries R.P."/>
            <person name="Kamoun S."/>
            <person name="Yandell M."/>
            <person name="Tisserat N."/>
            <person name="Buell C.R."/>
        </authorList>
    </citation>
    <scope>NUCLEOTIDE SEQUENCE</scope>
    <source>
        <strain evidence="5">DAOM:BR144</strain>
    </source>
</reference>
<accession>K3X821</accession>